<name>M5B043_LEVBR</name>
<dbReference type="EMBL" id="AP012167">
    <property type="protein sequence ID" value="BAN06816.1"/>
    <property type="molecule type" value="Genomic_DNA"/>
</dbReference>
<reference evidence="19 20" key="1">
    <citation type="journal article" date="2013" name="PLoS ONE">
        <title>Genomic Analysis by Deep Sequencing of the Probiotic Lactobacillus brevis KB290 Harboring Nine Plasmids Reveals Genomic Stability.</title>
        <authorList>
            <person name="Fukao M."/>
            <person name="Oshima K."/>
            <person name="Morita H."/>
            <person name="Toh H."/>
            <person name="Suda W."/>
            <person name="Kim S.W."/>
            <person name="Suzuki S."/>
            <person name="Yakabe T."/>
            <person name="Hattori M."/>
            <person name="Yajima N."/>
        </authorList>
    </citation>
    <scope>NUCLEOTIDE SEQUENCE [LARGE SCALE GENOMIC DNA]</scope>
    <source>
        <strain evidence="19 20">KB290</strain>
    </source>
</reference>
<evidence type="ECO:0000256" key="9">
    <source>
        <dbReference type="ARBA" id="ARBA00022722"/>
    </source>
</evidence>
<comment type="function">
    <text evidence="3 14 16">Endonuclease that specifically degrades the RNA of RNA-DNA hybrids.</text>
</comment>
<evidence type="ECO:0000256" key="12">
    <source>
        <dbReference type="ARBA" id="ARBA00022801"/>
    </source>
</evidence>
<keyword evidence="13 14" id="KW-0464">Manganese</keyword>
<protein>
    <recommendedName>
        <fullName evidence="7 14">Ribonuclease HII</fullName>
        <shortName evidence="14">RNase HII</shortName>
        <ecNumber evidence="6 14">3.1.26.4</ecNumber>
    </recommendedName>
</protein>
<dbReference type="AlphaFoldDB" id="M5B043"/>
<accession>M5B043</accession>
<dbReference type="PROSITE" id="PS51975">
    <property type="entry name" value="RNASE_H_2"/>
    <property type="match status" value="1"/>
</dbReference>
<evidence type="ECO:0000256" key="7">
    <source>
        <dbReference type="ARBA" id="ARBA00019179"/>
    </source>
</evidence>
<dbReference type="Proteomes" id="UP000012042">
    <property type="component" value="Chromosome"/>
</dbReference>
<keyword evidence="11 14" id="KW-0255">Endonuclease</keyword>
<dbReference type="GO" id="GO:0032299">
    <property type="term" value="C:ribonuclease H2 complex"/>
    <property type="evidence" value="ECO:0007669"/>
    <property type="project" value="TreeGrafter"/>
</dbReference>
<dbReference type="HOGENOM" id="CLU_036532_2_1_9"/>
<comment type="similarity">
    <text evidence="5 14 16">Belongs to the RNase HII family.</text>
</comment>
<evidence type="ECO:0000256" key="10">
    <source>
        <dbReference type="ARBA" id="ARBA00022723"/>
    </source>
</evidence>
<feature type="binding site" evidence="14 15">
    <location>
        <position position="93"/>
    </location>
    <ligand>
        <name>a divalent metal cation</name>
        <dbReference type="ChEBI" id="CHEBI:60240"/>
    </ligand>
</feature>
<evidence type="ECO:0000256" key="8">
    <source>
        <dbReference type="ARBA" id="ARBA00022490"/>
    </source>
</evidence>
<dbReference type="Pfam" id="PF01351">
    <property type="entry name" value="RNase_HII"/>
    <property type="match status" value="1"/>
</dbReference>
<gene>
    <name evidence="14" type="primary">rnhB</name>
    <name evidence="19" type="ORF">LVISKB_1181</name>
</gene>
<dbReference type="EC" id="3.1.26.4" evidence="6 14"/>
<dbReference type="InterPro" id="IPR024567">
    <property type="entry name" value="RNase_HII/HIII_dom"/>
</dbReference>
<feature type="binding site" evidence="14 15">
    <location>
        <position position="184"/>
    </location>
    <ligand>
        <name>a divalent metal cation</name>
        <dbReference type="ChEBI" id="CHEBI:60240"/>
    </ligand>
</feature>
<keyword evidence="9 14" id="KW-0540">Nuclease</keyword>
<evidence type="ECO:0000256" key="16">
    <source>
        <dbReference type="RuleBase" id="RU003515"/>
    </source>
</evidence>
<comment type="subcellular location">
    <subcellularLocation>
        <location evidence="4 14">Cytoplasm</location>
    </subcellularLocation>
</comment>
<dbReference type="InterPro" id="IPR001352">
    <property type="entry name" value="RNase_HII/HIII"/>
</dbReference>
<keyword evidence="17" id="KW-0175">Coiled coil</keyword>
<evidence type="ECO:0000259" key="18">
    <source>
        <dbReference type="PROSITE" id="PS51975"/>
    </source>
</evidence>
<evidence type="ECO:0000313" key="19">
    <source>
        <dbReference type="EMBL" id="BAN06816.1"/>
    </source>
</evidence>
<evidence type="ECO:0000256" key="2">
    <source>
        <dbReference type="ARBA" id="ARBA00001946"/>
    </source>
</evidence>
<evidence type="ECO:0000313" key="20">
    <source>
        <dbReference type="Proteomes" id="UP000012042"/>
    </source>
</evidence>
<dbReference type="InterPro" id="IPR012337">
    <property type="entry name" value="RNaseH-like_sf"/>
</dbReference>
<keyword evidence="10 14" id="KW-0479">Metal-binding</keyword>
<evidence type="ECO:0000256" key="5">
    <source>
        <dbReference type="ARBA" id="ARBA00007383"/>
    </source>
</evidence>
<dbReference type="HAMAP" id="MF_00052_B">
    <property type="entry name" value="RNase_HII_B"/>
    <property type="match status" value="1"/>
</dbReference>
<dbReference type="InterPro" id="IPR022898">
    <property type="entry name" value="RNase_HII"/>
</dbReference>
<evidence type="ECO:0000256" key="17">
    <source>
        <dbReference type="SAM" id="Coils"/>
    </source>
</evidence>
<dbReference type="CDD" id="cd07182">
    <property type="entry name" value="RNase_HII_bacteria_HII_like"/>
    <property type="match status" value="1"/>
</dbReference>
<dbReference type="SUPFAM" id="SSF53098">
    <property type="entry name" value="Ribonuclease H-like"/>
    <property type="match status" value="1"/>
</dbReference>
<dbReference type="GO" id="GO:0005737">
    <property type="term" value="C:cytoplasm"/>
    <property type="evidence" value="ECO:0007669"/>
    <property type="project" value="UniProtKB-SubCell"/>
</dbReference>
<comment type="cofactor">
    <cofactor evidence="14 15">
        <name>Mn(2+)</name>
        <dbReference type="ChEBI" id="CHEBI:29035"/>
    </cofactor>
    <cofactor evidence="14 15">
        <name>Mg(2+)</name>
        <dbReference type="ChEBI" id="CHEBI:18420"/>
    </cofactor>
    <text evidence="14 15">Manganese or magnesium. Binds 1 divalent metal ion per monomer in the absence of substrate. May bind a second metal ion after substrate binding.</text>
</comment>
<dbReference type="PANTHER" id="PTHR10954">
    <property type="entry name" value="RIBONUCLEASE H2 SUBUNIT A"/>
    <property type="match status" value="1"/>
</dbReference>
<dbReference type="FunFam" id="3.30.420.10:FF:000006">
    <property type="entry name" value="Ribonuclease HII"/>
    <property type="match status" value="1"/>
</dbReference>
<evidence type="ECO:0000256" key="3">
    <source>
        <dbReference type="ARBA" id="ARBA00004065"/>
    </source>
</evidence>
<dbReference type="NCBIfam" id="NF000595">
    <property type="entry name" value="PRK00015.1-3"/>
    <property type="match status" value="1"/>
</dbReference>
<evidence type="ECO:0000256" key="1">
    <source>
        <dbReference type="ARBA" id="ARBA00000077"/>
    </source>
</evidence>
<dbReference type="PANTHER" id="PTHR10954:SF18">
    <property type="entry name" value="RIBONUCLEASE HII"/>
    <property type="match status" value="1"/>
</dbReference>
<dbReference type="GO" id="GO:0043137">
    <property type="term" value="P:DNA replication, removal of RNA primer"/>
    <property type="evidence" value="ECO:0007669"/>
    <property type="project" value="TreeGrafter"/>
</dbReference>
<dbReference type="Gene3D" id="3.30.420.10">
    <property type="entry name" value="Ribonuclease H-like superfamily/Ribonuclease H"/>
    <property type="match status" value="1"/>
</dbReference>
<feature type="coiled-coil region" evidence="17">
    <location>
        <begin position="47"/>
        <end position="74"/>
    </location>
</feature>
<evidence type="ECO:0000256" key="14">
    <source>
        <dbReference type="HAMAP-Rule" id="MF_00052"/>
    </source>
</evidence>
<comment type="cofactor">
    <cofactor evidence="2">
        <name>Mg(2+)</name>
        <dbReference type="ChEBI" id="CHEBI:18420"/>
    </cofactor>
</comment>
<dbReference type="GO" id="GO:0006298">
    <property type="term" value="P:mismatch repair"/>
    <property type="evidence" value="ECO:0007669"/>
    <property type="project" value="TreeGrafter"/>
</dbReference>
<dbReference type="GO" id="GO:0030145">
    <property type="term" value="F:manganese ion binding"/>
    <property type="evidence" value="ECO:0007669"/>
    <property type="project" value="UniProtKB-UniRule"/>
</dbReference>
<evidence type="ECO:0000256" key="15">
    <source>
        <dbReference type="PROSITE-ProRule" id="PRU01319"/>
    </source>
</evidence>
<evidence type="ECO:0000256" key="4">
    <source>
        <dbReference type="ARBA" id="ARBA00004496"/>
    </source>
</evidence>
<evidence type="ECO:0000256" key="11">
    <source>
        <dbReference type="ARBA" id="ARBA00022759"/>
    </source>
</evidence>
<sequence length="271" mass="29534">MVLPLTVLHKQLTIMSKQPSLAQLKQDLADIADLNDSRLTSLAADSRKGAQLLLKQIQHRLAKAEAAEQAFQERLHYERPFWARGERVAGIDEVGRGPLAGPVVTSAVILPPDFDIPLVNDSKQLTAKERERLYPLILAQAQSVSIGIGSPALIDQINIYQATRVAMQRAVLGLGLAPQQLIVDAMQIPVDVPQIRLIKGDAKSASVAAASIVAKVYRDHLMATYDELYPGYGFAQNAGYGTAEHLQGLADRGVTPIHRRTFSPVQKILQA</sequence>
<evidence type="ECO:0000256" key="13">
    <source>
        <dbReference type="ARBA" id="ARBA00023211"/>
    </source>
</evidence>
<keyword evidence="12 14" id="KW-0378">Hydrolase</keyword>
<keyword evidence="8 14" id="KW-0963">Cytoplasm</keyword>
<dbReference type="KEGG" id="lbk:LVISKB_1181"/>
<proteinExistence type="inferred from homology"/>
<organism evidence="19 20">
    <name type="scientific">Levilactobacillus brevis KB290</name>
    <dbReference type="NCBI Taxonomy" id="1001583"/>
    <lineage>
        <taxon>Bacteria</taxon>
        <taxon>Bacillati</taxon>
        <taxon>Bacillota</taxon>
        <taxon>Bacilli</taxon>
        <taxon>Lactobacillales</taxon>
        <taxon>Lactobacillaceae</taxon>
        <taxon>Levilactobacillus</taxon>
    </lineage>
</organism>
<dbReference type="GO" id="GO:0004523">
    <property type="term" value="F:RNA-DNA hybrid ribonuclease activity"/>
    <property type="evidence" value="ECO:0007669"/>
    <property type="project" value="UniProtKB-UniRule"/>
</dbReference>
<dbReference type="PATRIC" id="fig|1001583.3.peg.1165"/>
<dbReference type="GO" id="GO:0003723">
    <property type="term" value="F:RNA binding"/>
    <property type="evidence" value="ECO:0007669"/>
    <property type="project" value="UniProtKB-UniRule"/>
</dbReference>
<dbReference type="NCBIfam" id="NF000594">
    <property type="entry name" value="PRK00015.1-1"/>
    <property type="match status" value="1"/>
</dbReference>
<feature type="binding site" evidence="14 15">
    <location>
        <position position="92"/>
    </location>
    <ligand>
        <name>a divalent metal cation</name>
        <dbReference type="ChEBI" id="CHEBI:60240"/>
    </ligand>
</feature>
<feature type="domain" description="RNase H type-2" evidence="18">
    <location>
        <begin position="86"/>
        <end position="271"/>
    </location>
</feature>
<evidence type="ECO:0000256" key="6">
    <source>
        <dbReference type="ARBA" id="ARBA00012180"/>
    </source>
</evidence>
<comment type="catalytic activity">
    <reaction evidence="1 14 15 16">
        <text>Endonucleolytic cleavage to 5'-phosphomonoester.</text>
        <dbReference type="EC" id="3.1.26.4"/>
    </reaction>
</comment>
<dbReference type="InterPro" id="IPR036397">
    <property type="entry name" value="RNaseH_sf"/>
</dbReference>